<gene>
    <name evidence="2" type="primary">20203512</name>
    <name evidence="1" type="ORF">HELRODRAFT_171168</name>
</gene>
<dbReference type="EnsemblMetazoa" id="HelroT171168">
    <property type="protein sequence ID" value="HelroP171168"/>
    <property type="gene ID" value="HelroG171168"/>
</dbReference>
<dbReference type="KEGG" id="hro:HELRODRAFT_171168"/>
<dbReference type="Proteomes" id="UP000015101">
    <property type="component" value="Unassembled WGS sequence"/>
</dbReference>
<name>T1F3W3_HELRO</name>
<sequence length="326" mass="36576">MNRASNGVDGDPSTIVQADQSYPDSNWFVVDLINAYHVEYISLHTNPNCVGGCGNGYHICDTSPFSNLPADHTFTVPCGGYTEFYRFVIIQRDHSIEEMLSDKQLQFAELEVYANDILLRYSNVALNQPAYMSTEDLVHSPSLCVDGDKTTFCLLSPETPIYENWFAVDLIQKFKVVYVVLYSRSGCCYDTMDNFLVGLTNYFDPKVNKTIRDNYEFCGQYPKTVSADFQPMRVDCININIYSRFVIIQQEAAKAGPASPMTFAELENGEHCMCGTPPEPGKTYVSCGCSSISWCSSHYAVFSGITSSGYKGCHQDFLRILVYMTI</sequence>
<dbReference type="EMBL" id="KB096325">
    <property type="protein sequence ID" value="ESO05530.1"/>
    <property type="molecule type" value="Genomic_DNA"/>
</dbReference>
<dbReference type="InterPro" id="IPR008979">
    <property type="entry name" value="Galactose-bd-like_sf"/>
</dbReference>
<evidence type="ECO:0000313" key="1">
    <source>
        <dbReference type="EMBL" id="ESO05530.1"/>
    </source>
</evidence>
<dbReference type="HOGENOM" id="CLU_853306_0_0_1"/>
<proteinExistence type="predicted"/>
<reference evidence="1 3" key="2">
    <citation type="journal article" date="2013" name="Nature">
        <title>Insights into bilaterian evolution from three spiralian genomes.</title>
        <authorList>
            <person name="Simakov O."/>
            <person name="Marletaz F."/>
            <person name="Cho S.J."/>
            <person name="Edsinger-Gonzales E."/>
            <person name="Havlak P."/>
            <person name="Hellsten U."/>
            <person name="Kuo D.H."/>
            <person name="Larsson T."/>
            <person name="Lv J."/>
            <person name="Arendt D."/>
            <person name="Savage R."/>
            <person name="Osoegawa K."/>
            <person name="de Jong P."/>
            <person name="Grimwood J."/>
            <person name="Chapman J.A."/>
            <person name="Shapiro H."/>
            <person name="Aerts A."/>
            <person name="Otillar R.P."/>
            <person name="Terry A.Y."/>
            <person name="Boore J.L."/>
            <person name="Grigoriev I.V."/>
            <person name="Lindberg D.R."/>
            <person name="Seaver E.C."/>
            <person name="Weisblat D.A."/>
            <person name="Putnam N.H."/>
            <person name="Rokhsar D.S."/>
        </authorList>
    </citation>
    <scope>NUCLEOTIDE SEQUENCE</scope>
</reference>
<dbReference type="EMBL" id="AMQM01003819">
    <property type="status" value="NOT_ANNOTATED_CDS"/>
    <property type="molecule type" value="Genomic_DNA"/>
</dbReference>
<dbReference type="SUPFAM" id="SSF49785">
    <property type="entry name" value="Galactose-binding domain-like"/>
    <property type="match status" value="2"/>
</dbReference>
<dbReference type="CTD" id="20203512"/>
<evidence type="ECO:0008006" key="4">
    <source>
        <dbReference type="Google" id="ProtNLM"/>
    </source>
</evidence>
<dbReference type="Gene3D" id="2.60.120.260">
    <property type="entry name" value="Galactose-binding domain-like"/>
    <property type="match status" value="2"/>
</dbReference>
<dbReference type="RefSeq" id="XP_009016163.1">
    <property type="nucleotide sequence ID" value="XM_009017915.1"/>
</dbReference>
<dbReference type="AlphaFoldDB" id="T1F3W3"/>
<dbReference type="OrthoDB" id="6102375at2759"/>
<dbReference type="GeneID" id="20203512"/>
<dbReference type="PANTHER" id="PTHR45713">
    <property type="entry name" value="FTP DOMAIN-CONTAINING PROTEIN"/>
    <property type="match status" value="1"/>
</dbReference>
<protein>
    <recommendedName>
        <fullName evidence="4">Fucolectin tachylectin-4 pentraxin-1 domain-containing protein</fullName>
    </recommendedName>
</protein>
<accession>T1F3W3</accession>
<dbReference type="InterPro" id="IPR051941">
    <property type="entry name" value="BG_Antigen-Binding_Lectin"/>
</dbReference>
<organism evidence="2 3">
    <name type="scientific">Helobdella robusta</name>
    <name type="common">Californian leech</name>
    <dbReference type="NCBI Taxonomy" id="6412"/>
    <lineage>
        <taxon>Eukaryota</taxon>
        <taxon>Metazoa</taxon>
        <taxon>Spiralia</taxon>
        <taxon>Lophotrochozoa</taxon>
        <taxon>Annelida</taxon>
        <taxon>Clitellata</taxon>
        <taxon>Hirudinea</taxon>
        <taxon>Rhynchobdellida</taxon>
        <taxon>Glossiphoniidae</taxon>
        <taxon>Helobdella</taxon>
    </lineage>
</organism>
<evidence type="ECO:0000313" key="2">
    <source>
        <dbReference type="EnsemblMetazoa" id="HelroP171168"/>
    </source>
</evidence>
<dbReference type="InParanoid" id="T1F3W3"/>
<keyword evidence="3" id="KW-1185">Reference proteome</keyword>
<reference evidence="3" key="1">
    <citation type="submission" date="2012-12" db="EMBL/GenBank/DDBJ databases">
        <authorList>
            <person name="Hellsten U."/>
            <person name="Grimwood J."/>
            <person name="Chapman J.A."/>
            <person name="Shapiro H."/>
            <person name="Aerts A."/>
            <person name="Otillar R.P."/>
            <person name="Terry A.Y."/>
            <person name="Boore J.L."/>
            <person name="Simakov O."/>
            <person name="Marletaz F."/>
            <person name="Cho S.-J."/>
            <person name="Edsinger-Gonzales E."/>
            <person name="Havlak P."/>
            <person name="Kuo D.-H."/>
            <person name="Larsson T."/>
            <person name="Lv J."/>
            <person name="Arendt D."/>
            <person name="Savage R."/>
            <person name="Osoegawa K."/>
            <person name="de Jong P."/>
            <person name="Lindberg D.R."/>
            <person name="Seaver E.C."/>
            <person name="Weisblat D.A."/>
            <person name="Putnam N.H."/>
            <person name="Grigoriev I.V."/>
            <person name="Rokhsar D.S."/>
        </authorList>
    </citation>
    <scope>NUCLEOTIDE SEQUENCE</scope>
</reference>
<reference evidence="2" key="3">
    <citation type="submission" date="2015-06" db="UniProtKB">
        <authorList>
            <consortium name="EnsemblMetazoa"/>
        </authorList>
    </citation>
    <scope>IDENTIFICATION</scope>
</reference>
<evidence type="ECO:0000313" key="3">
    <source>
        <dbReference type="Proteomes" id="UP000015101"/>
    </source>
</evidence>
<dbReference type="PANTHER" id="PTHR45713:SF6">
    <property type="entry name" value="F5_8 TYPE C DOMAIN-CONTAINING PROTEIN"/>
    <property type="match status" value="1"/>
</dbReference>